<evidence type="ECO:0000256" key="5">
    <source>
        <dbReference type="ARBA" id="ARBA00022679"/>
    </source>
</evidence>
<keyword evidence="5" id="KW-0808">Transferase</keyword>
<evidence type="ECO:0000259" key="12">
    <source>
        <dbReference type="PROSITE" id="PS51163"/>
    </source>
</evidence>
<proteinExistence type="inferred from homology"/>
<keyword evidence="14" id="KW-1185">Reference proteome</keyword>
<evidence type="ECO:0000256" key="11">
    <source>
        <dbReference type="ARBA" id="ARBA00048366"/>
    </source>
</evidence>
<evidence type="ECO:0000256" key="3">
    <source>
        <dbReference type="ARBA" id="ARBA00012584"/>
    </source>
</evidence>
<comment type="caution">
    <text evidence="13">The sequence shown here is derived from an EMBL/GenBank/DDBJ whole genome shotgun (WGS) entry which is preliminary data.</text>
</comment>
<evidence type="ECO:0000256" key="6">
    <source>
        <dbReference type="ARBA" id="ARBA00022694"/>
    </source>
</evidence>
<comment type="similarity">
    <text evidence="2">Belongs to the SUA5 family.</text>
</comment>
<evidence type="ECO:0000256" key="4">
    <source>
        <dbReference type="ARBA" id="ARBA00022490"/>
    </source>
</evidence>
<dbReference type="RefSeq" id="WP_344841804.1">
    <property type="nucleotide sequence ID" value="NZ_BAABDF010000001.1"/>
</dbReference>
<evidence type="ECO:0000313" key="14">
    <source>
        <dbReference type="Proteomes" id="UP001399917"/>
    </source>
</evidence>
<evidence type="ECO:0000256" key="7">
    <source>
        <dbReference type="ARBA" id="ARBA00022695"/>
    </source>
</evidence>
<dbReference type="InterPro" id="IPR006070">
    <property type="entry name" value="Sua5-like_dom"/>
</dbReference>
<dbReference type="PROSITE" id="PS51163">
    <property type="entry name" value="YRDC"/>
    <property type="match status" value="1"/>
</dbReference>
<comment type="subcellular location">
    <subcellularLocation>
        <location evidence="1">Cytoplasm</location>
    </subcellularLocation>
</comment>
<name>A0ABP7JSS8_9RHOB</name>
<keyword evidence="8" id="KW-0547">Nucleotide-binding</keyword>
<dbReference type="PANTHER" id="PTHR17490">
    <property type="entry name" value="SUA5"/>
    <property type="match status" value="1"/>
</dbReference>
<keyword evidence="9" id="KW-0067">ATP-binding</keyword>
<evidence type="ECO:0000256" key="9">
    <source>
        <dbReference type="ARBA" id="ARBA00022840"/>
    </source>
</evidence>
<dbReference type="PANTHER" id="PTHR17490:SF16">
    <property type="entry name" value="THREONYLCARBAMOYL-AMP SYNTHASE"/>
    <property type="match status" value="1"/>
</dbReference>
<keyword evidence="6" id="KW-0819">tRNA processing</keyword>
<sequence length="198" mass="20667">MTPDVVVAALKAGKVVLLATDTVLGLAVSPAHEDAVERLYALKDRPREKNLPVMVADLDQIVAIGGIMTPSATALATSEFMPGPLTIVLGLDPARTPAWLKGRSEIAVRIPDDDFLRAVLRDAGPLFVTSANRSGRPTPATSAAAAADLTDAPDLVVTGTSRTETPSTLVNCQTVPPKIERLGAVSRAQITQILGDVT</sequence>
<evidence type="ECO:0000256" key="2">
    <source>
        <dbReference type="ARBA" id="ARBA00007663"/>
    </source>
</evidence>
<gene>
    <name evidence="13" type="ORF">GCM10022404_00340</name>
</gene>
<dbReference type="InterPro" id="IPR017945">
    <property type="entry name" value="DHBP_synth_RibB-like_a/b_dom"/>
</dbReference>
<evidence type="ECO:0000313" key="13">
    <source>
        <dbReference type="EMBL" id="GAA3852900.1"/>
    </source>
</evidence>
<dbReference type="EC" id="2.7.7.87" evidence="3"/>
<dbReference type="InterPro" id="IPR050156">
    <property type="entry name" value="TC-AMP_synthase_SUA5"/>
</dbReference>
<comment type="catalytic activity">
    <reaction evidence="11">
        <text>L-threonine + hydrogencarbonate + ATP = L-threonylcarbamoyladenylate + diphosphate + H2O</text>
        <dbReference type="Rhea" id="RHEA:36407"/>
        <dbReference type="ChEBI" id="CHEBI:15377"/>
        <dbReference type="ChEBI" id="CHEBI:17544"/>
        <dbReference type="ChEBI" id="CHEBI:30616"/>
        <dbReference type="ChEBI" id="CHEBI:33019"/>
        <dbReference type="ChEBI" id="CHEBI:57926"/>
        <dbReference type="ChEBI" id="CHEBI:73682"/>
        <dbReference type="EC" id="2.7.7.87"/>
    </reaction>
</comment>
<feature type="domain" description="YrdC-like" evidence="12">
    <location>
        <begin position="1"/>
        <end position="185"/>
    </location>
</feature>
<dbReference type="EMBL" id="BAABDF010000001">
    <property type="protein sequence ID" value="GAA3852900.1"/>
    <property type="molecule type" value="Genomic_DNA"/>
</dbReference>
<keyword evidence="4" id="KW-0963">Cytoplasm</keyword>
<dbReference type="Pfam" id="PF01300">
    <property type="entry name" value="Sua5_yciO_yrdC"/>
    <property type="match status" value="1"/>
</dbReference>
<accession>A0ABP7JSS8</accession>
<dbReference type="Gene3D" id="3.90.870.10">
    <property type="entry name" value="DHBP synthase"/>
    <property type="match status" value="1"/>
</dbReference>
<evidence type="ECO:0000256" key="8">
    <source>
        <dbReference type="ARBA" id="ARBA00022741"/>
    </source>
</evidence>
<organism evidence="13 14">
    <name type="scientific">Celeribacter arenosi</name>
    <dbReference type="NCBI Taxonomy" id="792649"/>
    <lineage>
        <taxon>Bacteria</taxon>
        <taxon>Pseudomonadati</taxon>
        <taxon>Pseudomonadota</taxon>
        <taxon>Alphaproteobacteria</taxon>
        <taxon>Rhodobacterales</taxon>
        <taxon>Roseobacteraceae</taxon>
        <taxon>Celeribacter</taxon>
    </lineage>
</organism>
<protein>
    <recommendedName>
        <fullName evidence="10">L-threonylcarbamoyladenylate synthase</fullName>
        <ecNumber evidence="3">2.7.7.87</ecNumber>
    </recommendedName>
    <alternativeName>
        <fullName evidence="10">L-threonylcarbamoyladenylate synthase</fullName>
    </alternativeName>
</protein>
<evidence type="ECO:0000256" key="1">
    <source>
        <dbReference type="ARBA" id="ARBA00004496"/>
    </source>
</evidence>
<keyword evidence="7" id="KW-0548">Nucleotidyltransferase</keyword>
<dbReference type="Proteomes" id="UP001399917">
    <property type="component" value="Unassembled WGS sequence"/>
</dbReference>
<dbReference type="SUPFAM" id="SSF55821">
    <property type="entry name" value="YrdC/RibB"/>
    <property type="match status" value="1"/>
</dbReference>
<reference evidence="14" key="1">
    <citation type="journal article" date="2019" name="Int. J. Syst. Evol. Microbiol.">
        <title>The Global Catalogue of Microorganisms (GCM) 10K type strain sequencing project: providing services to taxonomists for standard genome sequencing and annotation.</title>
        <authorList>
            <consortium name="The Broad Institute Genomics Platform"/>
            <consortium name="The Broad Institute Genome Sequencing Center for Infectious Disease"/>
            <person name="Wu L."/>
            <person name="Ma J."/>
        </authorList>
    </citation>
    <scope>NUCLEOTIDE SEQUENCE [LARGE SCALE GENOMIC DNA]</scope>
    <source>
        <strain evidence="14">JCM 17190</strain>
    </source>
</reference>
<dbReference type="NCBIfam" id="TIGR00057">
    <property type="entry name" value="L-threonylcarbamoyladenylate synthase"/>
    <property type="match status" value="1"/>
</dbReference>
<evidence type="ECO:0000256" key="10">
    <source>
        <dbReference type="ARBA" id="ARBA00029774"/>
    </source>
</evidence>